<evidence type="ECO:0000313" key="3">
    <source>
        <dbReference type="Proteomes" id="UP000054549"/>
    </source>
</evidence>
<dbReference type="PANTHER" id="PTHR10378">
    <property type="entry name" value="LIM DOMAIN-BINDING PROTEIN"/>
    <property type="match status" value="1"/>
</dbReference>
<proteinExistence type="predicted"/>
<feature type="compositionally biased region" description="Polar residues" evidence="1">
    <location>
        <begin position="340"/>
        <end position="360"/>
    </location>
</feature>
<gene>
    <name evidence="2" type="ORF">M378DRAFT_9611</name>
</gene>
<organism evidence="2 3">
    <name type="scientific">Amanita muscaria (strain Koide BX008)</name>
    <dbReference type="NCBI Taxonomy" id="946122"/>
    <lineage>
        <taxon>Eukaryota</taxon>
        <taxon>Fungi</taxon>
        <taxon>Dikarya</taxon>
        <taxon>Basidiomycota</taxon>
        <taxon>Agaricomycotina</taxon>
        <taxon>Agaricomycetes</taxon>
        <taxon>Agaricomycetidae</taxon>
        <taxon>Agaricales</taxon>
        <taxon>Pluteineae</taxon>
        <taxon>Amanitaceae</taxon>
        <taxon>Amanita</taxon>
    </lineage>
</organism>
<dbReference type="AlphaFoldDB" id="A0A0C2WZZ0"/>
<feature type="compositionally biased region" description="Polar residues" evidence="1">
    <location>
        <begin position="405"/>
        <end position="421"/>
    </location>
</feature>
<feature type="compositionally biased region" description="Polar residues" evidence="1">
    <location>
        <begin position="91"/>
        <end position="104"/>
    </location>
</feature>
<reference evidence="2 3" key="1">
    <citation type="submission" date="2014-04" db="EMBL/GenBank/DDBJ databases">
        <title>Evolutionary Origins and Diversification of the Mycorrhizal Mutualists.</title>
        <authorList>
            <consortium name="DOE Joint Genome Institute"/>
            <consortium name="Mycorrhizal Genomics Consortium"/>
            <person name="Kohler A."/>
            <person name="Kuo A."/>
            <person name="Nagy L.G."/>
            <person name="Floudas D."/>
            <person name="Copeland A."/>
            <person name="Barry K.W."/>
            <person name="Cichocki N."/>
            <person name="Veneault-Fourrey C."/>
            <person name="LaButti K."/>
            <person name="Lindquist E.A."/>
            <person name="Lipzen A."/>
            <person name="Lundell T."/>
            <person name="Morin E."/>
            <person name="Murat C."/>
            <person name="Riley R."/>
            <person name="Ohm R."/>
            <person name="Sun H."/>
            <person name="Tunlid A."/>
            <person name="Henrissat B."/>
            <person name="Grigoriev I.V."/>
            <person name="Hibbett D.S."/>
            <person name="Martin F."/>
        </authorList>
    </citation>
    <scope>NUCLEOTIDE SEQUENCE [LARGE SCALE GENOMIC DNA]</scope>
    <source>
        <strain evidence="2 3">Koide BX008</strain>
    </source>
</reference>
<evidence type="ECO:0000313" key="2">
    <source>
        <dbReference type="EMBL" id="KIL67412.1"/>
    </source>
</evidence>
<feature type="compositionally biased region" description="Polar residues" evidence="1">
    <location>
        <begin position="284"/>
        <end position="301"/>
    </location>
</feature>
<feature type="compositionally biased region" description="Low complexity" evidence="1">
    <location>
        <begin position="848"/>
        <end position="883"/>
    </location>
</feature>
<dbReference type="InParanoid" id="A0A0C2WZZ0"/>
<dbReference type="InterPro" id="IPR029005">
    <property type="entry name" value="LIM-bd/SEUSS"/>
</dbReference>
<evidence type="ECO:0000256" key="1">
    <source>
        <dbReference type="SAM" id="MobiDB-lite"/>
    </source>
</evidence>
<feature type="compositionally biased region" description="Polar residues" evidence="1">
    <location>
        <begin position="775"/>
        <end position="847"/>
    </location>
</feature>
<dbReference type="HOGENOM" id="CLU_303279_0_0_1"/>
<dbReference type="OrthoDB" id="774557at2759"/>
<protein>
    <submittedName>
        <fullName evidence="2">Uncharacterized protein</fullName>
    </submittedName>
</protein>
<name>A0A0C2WZZ0_AMAMK</name>
<feature type="region of interest" description="Disordered" evidence="1">
    <location>
        <begin position="145"/>
        <end position="164"/>
    </location>
</feature>
<dbReference type="STRING" id="946122.A0A0C2WZZ0"/>
<feature type="region of interest" description="Disordered" evidence="1">
    <location>
        <begin position="1"/>
        <end position="44"/>
    </location>
</feature>
<feature type="compositionally biased region" description="Polar residues" evidence="1">
    <location>
        <begin position="172"/>
        <end position="216"/>
    </location>
</feature>
<feature type="compositionally biased region" description="Basic residues" evidence="1">
    <location>
        <begin position="915"/>
        <end position="927"/>
    </location>
</feature>
<feature type="compositionally biased region" description="Pro residues" evidence="1">
    <location>
        <begin position="448"/>
        <end position="459"/>
    </location>
</feature>
<feature type="compositionally biased region" description="Pro residues" evidence="1">
    <location>
        <begin position="428"/>
        <end position="439"/>
    </location>
</feature>
<feature type="compositionally biased region" description="Polar residues" evidence="1">
    <location>
        <begin position="323"/>
        <end position="332"/>
    </location>
</feature>
<dbReference type="Proteomes" id="UP000054549">
    <property type="component" value="Unassembled WGS sequence"/>
</dbReference>
<feature type="compositionally biased region" description="Polar residues" evidence="1">
    <location>
        <begin position="233"/>
        <end position="262"/>
    </location>
</feature>
<sequence length="927" mass="99103">MLGLNPSFMQNPQQSGQQPLPQGHMGLPPGAANANAPMGMLSNNPQNAARFLSMQQTQPPPQQGRMQMIRQAPGGQHIGSPTAPHLGGIGSNQLFPQANLQQVGPNLGPRRGPPQPQPLNAPPGHMSPNNINLGMNPQNPMQAHLRQGQQQNPQGIQPPMSGVPDMALVMSRQGSNGNNHMTRTGSAMGALNSSSQVTFPPGMQTSHPQNSLQNTPQIPPNQLPISSPRPGSHPQSHNSSMPMSTLGPSQAPVNRTQRTPDNTMLHIGFPNPNSQFPPGPSGSRMPNNGQFPFTSSNSPMQMSDIPSPMPGSMTNTTGGTPTRATFQLTPAQQLERMSAPQDSFSSPFNLQPTRPPSQHNPHSSVPQQPPFQPSLHQRSPRLSDPHSHAQRPASQPQQLIPGRPPSQSGPHPSQASMNVNATVTGRTPVPPGGTQPPRPTSGAGPAVVVPPRPTQPPIAPSGGPSGPAPSLPSSDGPSTNPIGMVPPQPNTIPQVGLGQGVLRLLQFSGTLANESPNKLHLSWWQECIKEYFTPTAIMKITLWKDNQRTEAKPFDIGVPILPRFFLVTTQSGVRSMSLALDGARERSYARNPHHCVIECPSAVWTYRYSNGYTVTLRGPLTAHIVISQPTMSTSESASTFHGGQRHLKFENLQFDADQHDKYILLDTVMRSRLSGSPRVRNEPVPTINGMAIQQQQQLDDERKWEEPRIMIERSLIPGEPVNAFGIPQATMRCLEASLAESVGQMSDLIVYSTEKGLGPLEALKKYATQIRESQNYGPFNSVPSTGNTGSNPPSIYTFITPNGPSTMNSGGTLYSSAPPSVTNPQANPNTSTPSINSPQHMPLSASNSPQKQHQTIPQQQSQGSSASSTAPAASPTVSSGATTNTPHMAHSNLKRKQTEVASPTISNPDQPPAKRSQRKRGRTAGGG</sequence>
<feature type="compositionally biased region" description="Polar residues" evidence="1">
    <location>
        <begin position="899"/>
        <end position="908"/>
    </location>
</feature>
<feature type="region of interest" description="Disordered" evidence="1">
    <location>
        <begin position="775"/>
        <end position="927"/>
    </location>
</feature>
<feature type="compositionally biased region" description="Low complexity" evidence="1">
    <location>
        <begin position="310"/>
        <end position="322"/>
    </location>
</feature>
<feature type="compositionally biased region" description="Pro residues" evidence="1">
    <location>
        <begin position="111"/>
        <end position="121"/>
    </location>
</feature>
<accession>A0A0C2WZZ0</accession>
<dbReference type="Pfam" id="PF01803">
    <property type="entry name" value="LIM_bind"/>
    <property type="match status" value="1"/>
</dbReference>
<dbReference type="EMBL" id="KN818232">
    <property type="protein sequence ID" value="KIL67412.1"/>
    <property type="molecule type" value="Genomic_DNA"/>
</dbReference>
<feature type="region of interest" description="Disordered" evidence="1">
    <location>
        <begin position="170"/>
        <end position="494"/>
    </location>
</feature>
<feature type="region of interest" description="Disordered" evidence="1">
    <location>
        <begin position="72"/>
        <end position="125"/>
    </location>
</feature>
<feature type="compositionally biased region" description="Low complexity" evidence="1">
    <location>
        <begin position="147"/>
        <end position="159"/>
    </location>
</feature>
<keyword evidence="3" id="KW-1185">Reference proteome</keyword>
<feature type="compositionally biased region" description="Low complexity" evidence="1">
    <location>
        <begin position="10"/>
        <end position="41"/>
    </location>
</feature>